<proteinExistence type="inferred from homology"/>
<feature type="modified residue" description="N6-(pyridoxal phosphate)lysine" evidence="2 3">
    <location>
        <position position="35"/>
    </location>
</feature>
<evidence type="ECO:0000256" key="3">
    <source>
        <dbReference type="PIRSR" id="PIRSR004848-1"/>
    </source>
</evidence>
<reference evidence="7" key="1">
    <citation type="submission" date="2013-08" db="EMBL/GenBank/DDBJ databases">
        <title>Genome sequencing of Arenimonas donghaensis.</title>
        <authorList>
            <person name="Chen F."/>
            <person name="Wang G."/>
        </authorList>
    </citation>
    <scope>NUCLEOTIDE SEQUENCE [LARGE SCALE GENOMIC DNA]</scope>
    <source>
        <strain evidence="7">HO3-R19</strain>
    </source>
</reference>
<dbReference type="EMBL" id="AVCJ01000009">
    <property type="protein sequence ID" value="KFL37019.1"/>
    <property type="molecule type" value="Genomic_DNA"/>
</dbReference>
<dbReference type="InterPro" id="IPR001608">
    <property type="entry name" value="Ala_racemase_N"/>
</dbReference>
<dbReference type="HAMAP" id="MF_02087">
    <property type="entry name" value="PLP_homeostasis"/>
    <property type="match status" value="1"/>
</dbReference>
<protein>
    <recommendedName>
        <fullName evidence="2">Pyridoxal phosphate homeostasis protein</fullName>
        <shortName evidence="2">PLP homeostasis protein</shortName>
    </recommendedName>
</protein>
<dbReference type="OrthoDB" id="9804072at2"/>
<gene>
    <name evidence="6" type="ORF">N788_11810</name>
</gene>
<dbReference type="PANTHER" id="PTHR10146">
    <property type="entry name" value="PROLINE SYNTHETASE CO-TRANSCRIBED BACTERIAL HOMOLOG PROTEIN"/>
    <property type="match status" value="1"/>
</dbReference>
<reference evidence="6 7" key="2">
    <citation type="journal article" date="2015" name="Stand. Genomic Sci.">
        <title>High quality draft genomic sequence of Arenimonas donghaensis DSM 18148(T).</title>
        <authorList>
            <person name="Chen F."/>
            <person name="Wang H."/>
            <person name="Cao Y."/>
            <person name="Li X."/>
            <person name="Wang G."/>
        </authorList>
    </citation>
    <scope>NUCLEOTIDE SEQUENCE [LARGE SCALE GENOMIC DNA]</scope>
    <source>
        <strain evidence="6 7">HO3-R19</strain>
    </source>
</reference>
<evidence type="ECO:0000313" key="6">
    <source>
        <dbReference type="EMBL" id="KFL37019.1"/>
    </source>
</evidence>
<evidence type="ECO:0000256" key="2">
    <source>
        <dbReference type="HAMAP-Rule" id="MF_02087"/>
    </source>
</evidence>
<comment type="function">
    <text evidence="2">Pyridoxal 5'-phosphate (PLP)-binding protein, which is involved in PLP homeostasis.</text>
</comment>
<dbReference type="SUPFAM" id="SSF51419">
    <property type="entry name" value="PLP-binding barrel"/>
    <property type="match status" value="1"/>
</dbReference>
<comment type="cofactor">
    <cofactor evidence="3">
        <name>pyridoxal 5'-phosphate</name>
        <dbReference type="ChEBI" id="CHEBI:597326"/>
    </cofactor>
</comment>
<dbReference type="Gene3D" id="3.20.20.10">
    <property type="entry name" value="Alanine racemase"/>
    <property type="match status" value="1"/>
</dbReference>
<dbReference type="InterPro" id="IPR011078">
    <property type="entry name" value="PyrdxlP_homeostasis"/>
</dbReference>
<evidence type="ECO:0000259" key="5">
    <source>
        <dbReference type="Pfam" id="PF01168"/>
    </source>
</evidence>
<dbReference type="InterPro" id="IPR029066">
    <property type="entry name" value="PLP-binding_barrel"/>
</dbReference>
<dbReference type="Pfam" id="PF01168">
    <property type="entry name" value="Ala_racemase_N"/>
    <property type="match status" value="1"/>
</dbReference>
<dbReference type="PANTHER" id="PTHR10146:SF14">
    <property type="entry name" value="PYRIDOXAL PHOSPHATE HOMEOSTASIS PROTEIN"/>
    <property type="match status" value="1"/>
</dbReference>
<dbReference type="NCBIfam" id="TIGR00044">
    <property type="entry name" value="YggS family pyridoxal phosphate-dependent enzyme"/>
    <property type="match status" value="1"/>
</dbReference>
<keyword evidence="7" id="KW-1185">Reference proteome</keyword>
<evidence type="ECO:0000256" key="4">
    <source>
        <dbReference type="RuleBase" id="RU004514"/>
    </source>
</evidence>
<accession>A0A087MJG6</accession>
<dbReference type="STRING" id="1121014.N788_11810"/>
<comment type="caution">
    <text evidence="6">The sequence shown here is derived from an EMBL/GenBank/DDBJ whole genome shotgun (WGS) entry which is preliminary data.</text>
</comment>
<sequence length="231" mass="24623">METPEQTLRGVLQTIENAAKLAGRPRAVNLLAVSKTRSAGEVRALAAAGQRAFGENYVREGATKAAELADLGLQWHLIGHLQSNKCREAAEVFDWVQSLDRAKLVPALDKARPAGRPPLNILVQVNVDGEASKSGCAPDQVPALADAVAAAPHLRLRGLMAIPAPHPDPARRRDAFGRLRALFVQTAARHPEIDTLSMGMSEDFELAIAEGATLVRIGTALFGPRAVAARD</sequence>
<dbReference type="GO" id="GO:0030170">
    <property type="term" value="F:pyridoxal phosphate binding"/>
    <property type="evidence" value="ECO:0007669"/>
    <property type="project" value="UniProtKB-UniRule"/>
</dbReference>
<evidence type="ECO:0000256" key="1">
    <source>
        <dbReference type="ARBA" id="ARBA00022898"/>
    </source>
</evidence>
<dbReference type="FunFam" id="3.20.20.10:FF:000018">
    <property type="entry name" value="Pyridoxal phosphate homeostasis protein"/>
    <property type="match status" value="1"/>
</dbReference>
<dbReference type="PATRIC" id="fig|1121014.3.peg.1112"/>
<comment type="similarity">
    <text evidence="2 4">Belongs to the pyridoxal phosphate-binding protein YggS/PROSC family.</text>
</comment>
<evidence type="ECO:0000313" key="7">
    <source>
        <dbReference type="Proteomes" id="UP000029085"/>
    </source>
</evidence>
<dbReference type="AlphaFoldDB" id="A0A087MJG6"/>
<dbReference type="PIRSF" id="PIRSF004848">
    <property type="entry name" value="YBL036c_PLPDEIII"/>
    <property type="match status" value="1"/>
</dbReference>
<name>A0A087MJG6_9GAMM</name>
<dbReference type="RefSeq" id="WP_034222238.1">
    <property type="nucleotide sequence ID" value="NZ_AVCJ01000009.1"/>
</dbReference>
<organism evidence="6 7">
    <name type="scientific">Arenimonas donghaensis DSM 18148 = HO3-R19</name>
    <dbReference type="NCBI Taxonomy" id="1121014"/>
    <lineage>
        <taxon>Bacteria</taxon>
        <taxon>Pseudomonadati</taxon>
        <taxon>Pseudomonadota</taxon>
        <taxon>Gammaproteobacteria</taxon>
        <taxon>Lysobacterales</taxon>
        <taxon>Lysobacteraceae</taxon>
        <taxon>Arenimonas</taxon>
    </lineage>
</organism>
<dbReference type="Proteomes" id="UP000029085">
    <property type="component" value="Unassembled WGS sequence"/>
</dbReference>
<feature type="domain" description="Alanine racemase N-terminal" evidence="5">
    <location>
        <begin position="17"/>
        <end position="224"/>
    </location>
</feature>
<keyword evidence="1 2" id="KW-0663">Pyridoxal phosphate</keyword>